<evidence type="ECO:0000256" key="1">
    <source>
        <dbReference type="ARBA" id="ARBA00004218"/>
    </source>
</evidence>
<name>A0A8D2ZGK0_SCOMX</name>
<evidence type="ECO:0000256" key="6">
    <source>
        <dbReference type="SAM" id="Phobius"/>
    </source>
</evidence>
<organism evidence="7 8">
    <name type="scientific">Scophthalmus maximus</name>
    <name type="common">Turbot</name>
    <name type="synonym">Psetta maxima</name>
    <dbReference type="NCBI Taxonomy" id="52904"/>
    <lineage>
        <taxon>Eukaryota</taxon>
        <taxon>Metazoa</taxon>
        <taxon>Chordata</taxon>
        <taxon>Craniata</taxon>
        <taxon>Vertebrata</taxon>
        <taxon>Euteleostomi</taxon>
        <taxon>Actinopterygii</taxon>
        <taxon>Neopterygii</taxon>
        <taxon>Teleostei</taxon>
        <taxon>Neoteleostei</taxon>
        <taxon>Acanthomorphata</taxon>
        <taxon>Carangaria</taxon>
        <taxon>Pleuronectiformes</taxon>
        <taxon>Pleuronectoidei</taxon>
        <taxon>Scophthalmidae</taxon>
        <taxon>Scophthalmus</taxon>
    </lineage>
</organism>
<comment type="function">
    <text evidence="5">Assembles a suppression complex (suppresome) by tethering SIRT1 and MDM2 to regulate composite modifications of p53/TP53. Confers both deacetylation-mediated functional inactivation, by SIRT1, and ubiquitination-dependent degradation, by MDM2, of p53/TP53, promoting a proliferative and cell survival behaviors. May play a role in the regulation of spermatogenesis.</text>
</comment>
<evidence type="ECO:0000256" key="3">
    <source>
        <dbReference type="ARBA" id="ARBA00023329"/>
    </source>
</evidence>
<dbReference type="PANTHER" id="PTHR46511">
    <property type="entry name" value="MORN REPEAT-CONTAINING PROTEIN 3"/>
    <property type="match status" value="1"/>
</dbReference>
<reference evidence="7" key="1">
    <citation type="submission" date="2023-05" db="EMBL/GenBank/DDBJ databases">
        <title>High-quality long-read genome of Scophthalmus maximus.</title>
        <authorList>
            <person name="Lien S."/>
            <person name="Martinez P."/>
        </authorList>
    </citation>
    <scope>NUCLEOTIDE SEQUENCE [LARGE SCALE GENOMIC DNA]</scope>
</reference>
<proteinExistence type="predicted"/>
<dbReference type="Ensembl" id="ENSSMAT00000001901.2">
    <property type="protein sequence ID" value="ENSSMAP00000001862.2"/>
    <property type="gene ID" value="ENSSMAG00000001177.2"/>
</dbReference>
<keyword evidence="3" id="KW-0968">Cytoplasmic vesicle</keyword>
<dbReference type="SUPFAM" id="SSF82185">
    <property type="entry name" value="Histone H3 K4-specific methyltransferase SET7/9 N-terminal domain"/>
    <property type="match status" value="1"/>
</dbReference>
<evidence type="ECO:0000313" key="8">
    <source>
        <dbReference type="Proteomes" id="UP000694558"/>
    </source>
</evidence>
<evidence type="ECO:0000256" key="5">
    <source>
        <dbReference type="ARBA" id="ARBA00045851"/>
    </source>
</evidence>
<dbReference type="SMART" id="SM00698">
    <property type="entry name" value="MORN"/>
    <property type="match status" value="5"/>
</dbReference>
<dbReference type="GeneTree" id="ENSGT00940000159285"/>
<gene>
    <name evidence="7" type="primary">MORN3</name>
</gene>
<feature type="transmembrane region" description="Helical" evidence="6">
    <location>
        <begin position="41"/>
        <end position="63"/>
    </location>
</feature>
<keyword evidence="6" id="KW-0472">Membrane</keyword>
<dbReference type="AlphaFoldDB" id="A0A8D2ZGK0"/>
<keyword evidence="6" id="KW-0812">Transmembrane</keyword>
<reference evidence="7" key="2">
    <citation type="submission" date="2025-08" db="UniProtKB">
        <authorList>
            <consortium name="Ensembl"/>
        </authorList>
    </citation>
    <scope>IDENTIFICATION</scope>
</reference>
<evidence type="ECO:0000313" key="7">
    <source>
        <dbReference type="Ensembl" id="ENSSMAP00000001862.2"/>
    </source>
</evidence>
<accession>A0A8D2ZGK0</accession>
<dbReference type="InterPro" id="IPR003409">
    <property type="entry name" value="MORN"/>
</dbReference>
<dbReference type="GO" id="GO:0001669">
    <property type="term" value="C:acrosomal vesicle"/>
    <property type="evidence" value="ECO:0007669"/>
    <property type="project" value="UniProtKB-SubCell"/>
</dbReference>
<dbReference type="Gene3D" id="2.20.110.10">
    <property type="entry name" value="Histone H3 K4-specific methyltransferase SET7/9 N-terminal domain"/>
    <property type="match status" value="2"/>
</dbReference>
<keyword evidence="2" id="KW-0677">Repeat</keyword>
<evidence type="ECO:0000256" key="4">
    <source>
        <dbReference type="ARBA" id="ARBA00039854"/>
    </source>
</evidence>
<protein>
    <recommendedName>
        <fullName evidence="4">MORN repeat-containing protein 3</fullName>
    </recommendedName>
</protein>
<dbReference type="Pfam" id="PF02493">
    <property type="entry name" value="MORN"/>
    <property type="match status" value="5"/>
</dbReference>
<dbReference type="InterPro" id="IPR052472">
    <property type="entry name" value="MORN3"/>
</dbReference>
<dbReference type="Proteomes" id="UP000694558">
    <property type="component" value="Chromosome 16"/>
</dbReference>
<evidence type="ECO:0000256" key="2">
    <source>
        <dbReference type="ARBA" id="ARBA00022737"/>
    </source>
</evidence>
<keyword evidence="6" id="KW-1133">Transmembrane helix</keyword>
<sequence length="258" mass="29938">MLIQRNRKCGAQFTQSKGIHTLERGKTTRSMVRDCVLFVNAWLWFIISMNYTTSRMFMFIHLFKGMGTQVWKKSSAIYQGEWKFGKPDGCGTYSVLLPETKEYEKKYSGMWKNGKKHGSGTYFYNNSAVYEGEWSEGNRSGWGRMYYENGDIYEGEWMRAKSHGQGTIRFANGNWYEGAWEEGKKNGHGKLYYSDKGQLYEGFWVDGSAKCGTLSDFGRDQAPTPTKYPIPHVRYYDCGYYNNHTLNSMLCDFTYPLT</sequence>
<dbReference type="PANTHER" id="PTHR46511:SF1">
    <property type="entry name" value="MORN REPEAT-CONTAINING PROTEIN 3"/>
    <property type="match status" value="1"/>
</dbReference>
<comment type="subcellular location">
    <subcellularLocation>
        <location evidence="1">Cytoplasmic vesicle</location>
        <location evidence="1">Secretory vesicle</location>
        <location evidence="1">Acrosome</location>
    </subcellularLocation>
</comment>